<organism evidence="2">
    <name type="scientific">human gut metagenome</name>
    <dbReference type="NCBI Taxonomy" id="408170"/>
    <lineage>
        <taxon>unclassified sequences</taxon>
        <taxon>metagenomes</taxon>
        <taxon>organismal metagenomes</taxon>
    </lineage>
</organism>
<dbReference type="AlphaFoldDB" id="K1TLF3"/>
<dbReference type="Pfam" id="PF08306">
    <property type="entry name" value="Glyco_hydro_98M"/>
    <property type="match status" value="1"/>
</dbReference>
<reference evidence="2" key="1">
    <citation type="journal article" date="2013" name="Environ. Microbiol.">
        <title>Microbiota from the distal guts of lean and obese adolescents exhibit partial functional redundancy besides clear differences in community structure.</title>
        <authorList>
            <person name="Ferrer M."/>
            <person name="Ruiz A."/>
            <person name="Lanza F."/>
            <person name="Haange S.B."/>
            <person name="Oberbach A."/>
            <person name="Till H."/>
            <person name="Bargiela R."/>
            <person name="Campoy C."/>
            <person name="Segura M.T."/>
            <person name="Richter M."/>
            <person name="von Bergen M."/>
            <person name="Seifert J."/>
            <person name="Suarez A."/>
        </authorList>
    </citation>
    <scope>NUCLEOTIDE SEQUENCE</scope>
</reference>
<name>K1TLF3_9ZZZZ</name>
<dbReference type="InterPro" id="IPR013191">
    <property type="entry name" value="GH98_central"/>
</dbReference>
<comment type="caution">
    <text evidence="2">The sequence shown here is derived from an EMBL/GenBank/DDBJ whole genome shotgun (WGS) entry which is preliminary data.</text>
</comment>
<accession>K1TLF3</accession>
<feature type="non-terminal residue" evidence="2">
    <location>
        <position position="1"/>
    </location>
</feature>
<feature type="domain" description="Glycosyl hydrolase family 98 central" evidence="1">
    <location>
        <begin position="1"/>
        <end position="150"/>
    </location>
</feature>
<dbReference type="EMBL" id="AJWY01008833">
    <property type="protein sequence ID" value="EKC60101.1"/>
    <property type="molecule type" value="Genomic_DNA"/>
</dbReference>
<dbReference type="Gene3D" id="3.20.20.80">
    <property type="entry name" value="Glycosidases"/>
    <property type="match status" value="1"/>
</dbReference>
<gene>
    <name evidence="2" type="ORF">LEA_13041</name>
</gene>
<protein>
    <submittedName>
        <fullName evidence="2">Glycosyl hydrolase family 98</fullName>
    </submittedName>
</protein>
<sequence length="194" mass="22134">NPIAMLKRVPSWEESCRLYSDNLILEEKYTQASYIADVESTVYGAYISGYCGNFGIRYDETGWTDSTWSGTGVSSKDQYRLSTGLPIHLERMALNGATVIDGPELVWADDFKELWPSADSEGYTTRKWDMYDQYQNTVIDMFRKVQDGTIRIPDRKEVIERTKVVIIQDVNSGSNDDKYSTYPSLLKGFIVCPE</sequence>
<feature type="non-terminal residue" evidence="2">
    <location>
        <position position="194"/>
    </location>
</feature>
<proteinExistence type="predicted"/>
<evidence type="ECO:0000313" key="2">
    <source>
        <dbReference type="EMBL" id="EKC60101.1"/>
    </source>
</evidence>
<dbReference type="GO" id="GO:0016787">
    <property type="term" value="F:hydrolase activity"/>
    <property type="evidence" value="ECO:0007669"/>
    <property type="project" value="UniProtKB-KW"/>
</dbReference>
<evidence type="ECO:0000259" key="1">
    <source>
        <dbReference type="Pfam" id="PF08306"/>
    </source>
</evidence>
<keyword evidence="2" id="KW-0378">Hydrolase</keyword>